<gene>
    <name evidence="2" type="ORF">ABUK86_08665</name>
</gene>
<evidence type="ECO:0000256" key="1">
    <source>
        <dbReference type="SAM" id="Phobius"/>
    </source>
</evidence>
<keyword evidence="3" id="KW-1185">Reference proteome</keyword>
<dbReference type="Proteomes" id="UP001432401">
    <property type="component" value="Unassembled WGS sequence"/>
</dbReference>
<protein>
    <submittedName>
        <fullName evidence="2">Uncharacterized protein</fullName>
    </submittedName>
</protein>
<feature type="transmembrane region" description="Helical" evidence="1">
    <location>
        <begin position="118"/>
        <end position="139"/>
    </location>
</feature>
<reference evidence="2 3" key="1">
    <citation type="submission" date="2024-06" db="EMBL/GenBank/DDBJ databases">
        <authorList>
            <person name="Bataeva Y.V."/>
            <person name="Grigorian L.N."/>
            <person name="Solomentsev V.I."/>
        </authorList>
    </citation>
    <scope>NUCLEOTIDE SEQUENCE [LARGE SCALE GENOMIC DNA]</scope>
    <source>
        <strain evidence="3">SCPM-O-B-12605 (RCAM04882)</strain>
    </source>
</reference>
<sequence length="140" mass="15278">MTTMVLVLCFFAGAFVFSTSLRRVMEHQLDAPRMNTALAAEHERARTELAGLERVDALLDAWEERRPGPGGESAAEERKRIDAAFSSVRAEAERAAEAVRGELPRKERLRSFARVADIVLVVAGAALMVVSPVLGVSMVL</sequence>
<keyword evidence="1" id="KW-0812">Transmembrane</keyword>
<proteinExistence type="predicted"/>
<dbReference type="RefSeq" id="WP_344184369.1">
    <property type="nucleotide sequence ID" value="NZ_JBEQNA010000005.1"/>
</dbReference>
<keyword evidence="1" id="KW-0472">Membrane</keyword>
<evidence type="ECO:0000313" key="2">
    <source>
        <dbReference type="EMBL" id="MES0833844.1"/>
    </source>
</evidence>
<organism evidence="2 3">
    <name type="scientific">Nocardiopsis tropica</name>
    <dbReference type="NCBI Taxonomy" id="109330"/>
    <lineage>
        <taxon>Bacteria</taxon>
        <taxon>Bacillati</taxon>
        <taxon>Actinomycetota</taxon>
        <taxon>Actinomycetes</taxon>
        <taxon>Streptosporangiales</taxon>
        <taxon>Nocardiopsidaceae</taxon>
        <taxon>Nocardiopsis</taxon>
    </lineage>
</organism>
<dbReference type="EMBL" id="JBEQNB010000004">
    <property type="protein sequence ID" value="MES0833844.1"/>
    <property type="molecule type" value="Genomic_DNA"/>
</dbReference>
<evidence type="ECO:0000313" key="3">
    <source>
        <dbReference type="Proteomes" id="UP001432401"/>
    </source>
</evidence>
<name>A0ABV1ZS23_9ACTN</name>
<comment type="caution">
    <text evidence="2">The sequence shown here is derived from an EMBL/GenBank/DDBJ whole genome shotgun (WGS) entry which is preliminary data.</text>
</comment>
<accession>A0ABV1ZS23</accession>
<keyword evidence="1" id="KW-1133">Transmembrane helix</keyword>